<evidence type="ECO:0000256" key="2">
    <source>
        <dbReference type="ARBA" id="ARBA00010790"/>
    </source>
</evidence>
<sequence>MDIPVYDAIVIGSGMSGGWAAKELTEKNFKTLVIERGPETVHGKDYPHDFSNPWDLEHRGIMDEKLLERDYFVQRRCFGMNEYNRSHFVNDRLNPYIEEKPFNWIRGYHTGGRSVMWGRQSYRLSNLDFEANKRDGHGTDWPIRYEDLSQWYDYVEDFVGVSGSTEHIEHLPDGVFLPPMEMNCAEKAIKQRLEKQYADRKLIIGRIANLTKPKPHHIELGRGPCQFRNQCSRGCSFGAYFSSLTATLPAAKRTGNLSMAHNSIVKEILYDTETGRASGVRVIDSETLQEREYRARIIFLCASTIGSAQILLNSKSTAFPNGLANSSGVVGHYLTDHLMVGGATGVLPGYEDQYYTGRRANGIYIPRFVNMGDNNQDYLRGFGYQGAASRSNWGGQKATPGIGVDLKKKLHDPGPWKFTIIGFGEMLPRYDNCITLDEERRDPYGLPLVKINVSWSDNESKMRESIISNAVDMLVKSGLEDVKPVEWDTTPGTAIHEMGTARMGLDAKTSVLNGFNQCHDVPNLFVTDGAAMASSTCHSPSLTYMAMTARAVDYAVRQDKANLL</sequence>
<keyword evidence="4" id="KW-0274">FAD</keyword>
<comment type="cofactor">
    <cofactor evidence="1">
        <name>FAD</name>
        <dbReference type="ChEBI" id="CHEBI:57692"/>
    </cofactor>
</comment>
<comment type="caution">
    <text evidence="8">The sequence shown here is derived from an EMBL/GenBank/DDBJ whole genome shotgun (WGS) entry which is preliminary data.</text>
</comment>
<dbReference type="Pfam" id="PF00732">
    <property type="entry name" value="GMC_oxred_N"/>
    <property type="match status" value="1"/>
</dbReference>
<evidence type="ECO:0000256" key="1">
    <source>
        <dbReference type="ARBA" id="ARBA00001974"/>
    </source>
</evidence>
<dbReference type="SUPFAM" id="SSF51905">
    <property type="entry name" value="FAD/NAD(P)-binding domain"/>
    <property type="match status" value="1"/>
</dbReference>
<dbReference type="InterPro" id="IPR036188">
    <property type="entry name" value="FAD/NAD-bd_sf"/>
</dbReference>
<dbReference type="PANTHER" id="PTHR42784:SF1">
    <property type="entry name" value="PYRANOSE 2-OXIDASE"/>
    <property type="match status" value="1"/>
</dbReference>
<keyword evidence="9" id="KW-1185">Reference proteome</keyword>
<dbReference type="PANTHER" id="PTHR42784">
    <property type="entry name" value="PYRANOSE 2-OXIDASE"/>
    <property type="match status" value="1"/>
</dbReference>
<gene>
    <name evidence="8" type="ORF">GCM10025791_06890</name>
</gene>
<dbReference type="SUPFAM" id="SSF54373">
    <property type="entry name" value="FAD-linked reductases, C-terminal domain"/>
    <property type="match status" value="1"/>
</dbReference>
<evidence type="ECO:0000256" key="4">
    <source>
        <dbReference type="ARBA" id="ARBA00022827"/>
    </source>
</evidence>
<dbReference type="AlphaFoldDB" id="A0AAV3TXX3"/>
<dbReference type="InterPro" id="IPR051473">
    <property type="entry name" value="P2Ox-like"/>
</dbReference>
<reference evidence="9" key="1">
    <citation type="journal article" date="2019" name="Int. J. Syst. Evol. Microbiol.">
        <title>The Global Catalogue of Microorganisms (GCM) 10K type strain sequencing project: providing services to taxonomists for standard genome sequencing and annotation.</title>
        <authorList>
            <consortium name="The Broad Institute Genomics Platform"/>
            <consortium name="The Broad Institute Genome Sequencing Center for Infectious Disease"/>
            <person name="Wu L."/>
            <person name="Ma J."/>
        </authorList>
    </citation>
    <scope>NUCLEOTIDE SEQUENCE [LARGE SCALE GENOMIC DNA]</scope>
    <source>
        <strain evidence="9">JCM 19134</strain>
    </source>
</reference>
<protein>
    <submittedName>
        <fullName evidence="8">GMC family oxidoreductase</fullName>
    </submittedName>
</protein>
<feature type="domain" description="Glucose-methanol-choline oxidoreductase N-terminal" evidence="6">
    <location>
        <begin position="98"/>
        <end position="338"/>
    </location>
</feature>
<evidence type="ECO:0000256" key="3">
    <source>
        <dbReference type="ARBA" id="ARBA00022630"/>
    </source>
</evidence>
<evidence type="ECO:0000259" key="7">
    <source>
        <dbReference type="Pfam" id="PF05199"/>
    </source>
</evidence>
<dbReference type="Gene3D" id="3.50.50.60">
    <property type="entry name" value="FAD/NAD(P)-binding domain"/>
    <property type="match status" value="2"/>
</dbReference>
<dbReference type="Proteomes" id="UP001409585">
    <property type="component" value="Unassembled WGS sequence"/>
</dbReference>
<keyword evidence="5" id="KW-0560">Oxidoreductase</keyword>
<organism evidence="8 9">
    <name type="scientific">Halioxenophilus aromaticivorans</name>
    <dbReference type="NCBI Taxonomy" id="1306992"/>
    <lineage>
        <taxon>Bacteria</taxon>
        <taxon>Pseudomonadati</taxon>
        <taxon>Pseudomonadota</taxon>
        <taxon>Gammaproteobacteria</taxon>
        <taxon>Alteromonadales</taxon>
        <taxon>Alteromonadaceae</taxon>
        <taxon>Halioxenophilus</taxon>
    </lineage>
</organism>
<dbReference type="EMBL" id="BAABLX010000006">
    <property type="protein sequence ID" value="GAA4932896.1"/>
    <property type="molecule type" value="Genomic_DNA"/>
</dbReference>
<dbReference type="GO" id="GO:0050660">
    <property type="term" value="F:flavin adenine dinucleotide binding"/>
    <property type="evidence" value="ECO:0007669"/>
    <property type="project" value="InterPro"/>
</dbReference>
<dbReference type="InterPro" id="IPR007867">
    <property type="entry name" value="GMC_OxRtase_C"/>
</dbReference>
<name>A0AAV3TXX3_9ALTE</name>
<evidence type="ECO:0000259" key="6">
    <source>
        <dbReference type="Pfam" id="PF00732"/>
    </source>
</evidence>
<evidence type="ECO:0000313" key="8">
    <source>
        <dbReference type="EMBL" id="GAA4932896.1"/>
    </source>
</evidence>
<comment type="similarity">
    <text evidence="2">Belongs to the GMC oxidoreductase family.</text>
</comment>
<feature type="domain" description="Glucose-methanol-choline oxidoreductase C-terminal" evidence="7">
    <location>
        <begin position="428"/>
        <end position="547"/>
    </location>
</feature>
<proteinExistence type="inferred from homology"/>
<keyword evidence="3" id="KW-0285">Flavoprotein</keyword>
<dbReference type="GO" id="GO:0016614">
    <property type="term" value="F:oxidoreductase activity, acting on CH-OH group of donors"/>
    <property type="evidence" value="ECO:0007669"/>
    <property type="project" value="InterPro"/>
</dbReference>
<evidence type="ECO:0000256" key="5">
    <source>
        <dbReference type="ARBA" id="ARBA00023002"/>
    </source>
</evidence>
<accession>A0AAV3TXX3</accession>
<dbReference type="Pfam" id="PF05199">
    <property type="entry name" value="GMC_oxred_C"/>
    <property type="match status" value="1"/>
</dbReference>
<dbReference type="InterPro" id="IPR000172">
    <property type="entry name" value="GMC_OxRdtase_N"/>
</dbReference>
<evidence type="ECO:0000313" key="9">
    <source>
        <dbReference type="Proteomes" id="UP001409585"/>
    </source>
</evidence>